<feature type="compositionally biased region" description="Low complexity" evidence="1">
    <location>
        <begin position="1358"/>
        <end position="1371"/>
    </location>
</feature>
<feature type="compositionally biased region" description="Low complexity" evidence="1">
    <location>
        <begin position="985"/>
        <end position="1000"/>
    </location>
</feature>
<feature type="compositionally biased region" description="Polar residues" evidence="1">
    <location>
        <begin position="52"/>
        <end position="61"/>
    </location>
</feature>
<proteinExistence type="predicted"/>
<organism evidence="2 3">
    <name type="scientific">Catenuloplanes indicus</name>
    <dbReference type="NCBI Taxonomy" id="137267"/>
    <lineage>
        <taxon>Bacteria</taxon>
        <taxon>Bacillati</taxon>
        <taxon>Actinomycetota</taxon>
        <taxon>Actinomycetes</taxon>
        <taxon>Micromonosporales</taxon>
        <taxon>Micromonosporaceae</taxon>
        <taxon>Catenuloplanes</taxon>
    </lineage>
</organism>
<feature type="compositionally biased region" description="Low complexity" evidence="1">
    <location>
        <begin position="685"/>
        <end position="710"/>
    </location>
</feature>
<feature type="region of interest" description="Disordered" evidence="1">
    <location>
        <begin position="248"/>
        <end position="478"/>
    </location>
</feature>
<feature type="compositionally biased region" description="Basic and acidic residues" evidence="1">
    <location>
        <begin position="103"/>
        <end position="133"/>
    </location>
</feature>
<feature type="compositionally biased region" description="Low complexity" evidence="1">
    <location>
        <begin position="733"/>
        <end position="765"/>
    </location>
</feature>
<gene>
    <name evidence="2" type="ORF">J2S42_003809</name>
</gene>
<feature type="compositionally biased region" description="Pro residues" evidence="1">
    <location>
        <begin position="262"/>
        <end position="277"/>
    </location>
</feature>
<feature type="compositionally biased region" description="Low complexity" evidence="1">
    <location>
        <begin position="549"/>
        <end position="559"/>
    </location>
</feature>
<feature type="compositionally biased region" description="Basic residues" evidence="1">
    <location>
        <begin position="1374"/>
        <end position="1385"/>
    </location>
</feature>
<feature type="region of interest" description="Disordered" evidence="1">
    <location>
        <begin position="1"/>
        <end position="234"/>
    </location>
</feature>
<feature type="compositionally biased region" description="Low complexity" evidence="1">
    <location>
        <begin position="384"/>
        <end position="414"/>
    </location>
</feature>
<feature type="compositionally biased region" description="Basic and acidic residues" evidence="1">
    <location>
        <begin position="1"/>
        <end position="10"/>
    </location>
</feature>
<feature type="compositionally biased region" description="Pro residues" evidence="1">
    <location>
        <begin position="887"/>
        <end position="903"/>
    </location>
</feature>
<feature type="region of interest" description="Disordered" evidence="1">
    <location>
        <begin position="495"/>
        <end position="1417"/>
    </location>
</feature>
<sequence length="1417" mass="143318">MLSPKERETQEEGGSDMFTPETDGGDRDQTRPRGDADPAQEHPLPDDAAWTSPASLRQGSRSGFGEIEEPPPALDALRQPTGAFRQANWSAAFGANQPWELDQSEREPTPFELAERARRAEADRLLATGDHDFGAPADAPSTPTGNSDATVPADSGAAFPAPADGGDAVQDGGIDHDRDVGTSTSTSAERIPAAQDRSSVGDRAADTGHSVTLDFGASAEPPPEAPQSGSLNTRIGLASLRADFAAGIRAGSEDATELPGGPAIPPPPAPGPPPPLPTHSQRPASTSAAQPDDPAGAVTRPGGPAAAMQPDSPIDATTQPGDTIATPPDTLTGATTQSGVPAAAAFQPGASAGAGSSATPPGGEPGTAAQPGGGVAADSVPQEAGAVPVAGAATASGGTDPAETFAPAPTSTPEATPPAPDTTRPAPEATFAPEATRMAPPVIEPEFRVVPPDPPADDSLTVASPVQAVPVPGPAPARTLGERLVEAGLFDKDYFTPRRETETPAADQPPAHGDVWTPRQEPTQTEAPAADQPAAHGDVWSAHQEPARAEAQAAAGLPAAHDDVRGTRQEPVQDDPARSPSPATAHGDVPAAPAEQSRPAGDAAEPAYPARVFPRIFDPIEPPAEMPGLFESAGSRAAPAPSLFEPVRQKLSEPPAEQPAATPAALRPTGTAPQWPADTPPAGPGTPWGTPADVASAAPGAQWAAASQPQDTTSRQAEPGGMDEEHSQRREAAPPAFADRPAGAADSAAAHGATPASAAHGATPPSAAPRPPERSGLPRFAVSRPENSTLPDVPAPSRFGTGPAPAGPSPRVNPAPNATGDNAARPQLRFPGGAGDARDAGAHPAAPAAQFGDPAVTGPTAQPDSWPVAGTGRPGFPAPETTGPAQQIPPGPAQQPPAGPAVRPPNIRTANDIVAQADLRFPAASAQPDAPASRPTSPAATGLSASPAPNDAATWQDAAASHSGATSTPPTLRFPADTGARPDFPATGTATADAAAPGDPRLSAGDATHPDAQTSPATGPTAADAVQAGPPLSGDSSADQRGVPAEDNRTEPHPGFPAAEAARPLSPAPRPVSPAAPGVFDQPVPAPRPVGQAAPDLADRPGPAPRPISPATPGPVGQPGPVSRLPEADITRPASPEPWETDPATTDLRAPEAATGRPHSPTPWNADPATTGLRAQPDRFPAGPEADAPRPHSPSSWDTEPATMDLRAQAARFATGPEAEAARPHSPSPWGTDPATTNLGSASPRRPAEGTAGRNESGGRAETVHEGVLLPPEEPRAARNTWSMPDSWGADDAWSVTDDWAPTAPTSGGRTVRPARDDVWPAPDEPAGAWGSGSAYEAGAPTGARPAPEPWQSPAPDAPAAAPEDVDVPAAKPEKRRRGLFRRRNQPAQPPVAEAVPLRDEEYVDWVSGLGDRSDED</sequence>
<feature type="compositionally biased region" description="Basic and acidic residues" evidence="1">
    <location>
        <begin position="24"/>
        <end position="45"/>
    </location>
</feature>
<comment type="caution">
    <text evidence="2">The sequence shown here is derived from an EMBL/GenBank/DDBJ whole genome shotgun (WGS) entry which is preliminary data.</text>
</comment>
<evidence type="ECO:0000313" key="2">
    <source>
        <dbReference type="EMBL" id="MDQ0367140.1"/>
    </source>
</evidence>
<feature type="compositionally biased region" description="Low complexity" evidence="1">
    <location>
        <begin position="152"/>
        <end position="168"/>
    </location>
</feature>
<dbReference type="Proteomes" id="UP001240236">
    <property type="component" value="Unassembled WGS sequence"/>
</dbReference>
<feature type="compositionally biased region" description="Low complexity" evidence="1">
    <location>
        <begin position="842"/>
        <end position="853"/>
    </location>
</feature>
<keyword evidence="3" id="KW-1185">Reference proteome</keyword>
<feature type="compositionally biased region" description="Pro residues" evidence="1">
    <location>
        <begin position="1102"/>
        <end position="1118"/>
    </location>
</feature>
<feature type="compositionally biased region" description="Low complexity" evidence="1">
    <location>
        <begin position="339"/>
        <end position="370"/>
    </location>
</feature>
<dbReference type="RefSeq" id="WP_307240999.1">
    <property type="nucleotide sequence ID" value="NZ_JAUSUZ010000001.1"/>
</dbReference>
<feature type="compositionally biased region" description="Low complexity" evidence="1">
    <location>
        <begin position="653"/>
        <end position="665"/>
    </location>
</feature>
<name>A0AAE4AXK9_9ACTN</name>
<evidence type="ECO:0000313" key="3">
    <source>
        <dbReference type="Proteomes" id="UP001240236"/>
    </source>
</evidence>
<feature type="compositionally biased region" description="Basic and acidic residues" evidence="1">
    <location>
        <begin position="723"/>
        <end position="732"/>
    </location>
</feature>
<feature type="compositionally biased region" description="Polar residues" evidence="1">
    <location>
        <begin position="278"/>
        <end position="289"/>
    </location>
</feature>
<dbReference type="EMBL" id="JAUSUZ010000001">
    <property type="protein sequence ID" value="MDQ0367140.1"/>
    <property type="molecule type" value="Genomic_DNA"/>
</dbReference>
<accession>A0AAE4AXK9</accession>
<protein>
    <submittedName>
        <fullName evidence="2">Uncharacterized protein</fullName>
    </submittedName>
</protein>
<feature type="compositionally biased region" description="Pro residues" evidence="1">
    <location>
        <begin position="1347"/>
        <end position="1357"/>
    </location>
</feature>
<evidence type="ECO:0000256" key="1">
    <source>
        <dbReference type="SAM" id="MobiDB-lite"/>
    </source>
</evidence>
<reference evidence="2 3" key="1">
    <citation type="submission" date="2023-07" db="EMBL/GenBank/DDBJ databases">
        <title>Sequencing the genomes of 1000 actinobacteria strains.</title>
        <authorList>
            <person name="Klenk H.-P."/>
        </authorList>
    </citation>
    <scope>NUCLEOTIDE SEQUENCE [LARGE SCALE GENOMIC DNA]</scope>
    <source>
        <strain evidence="2 3">DSM 44709</strain>
    </source>
</reference>
<feature type="compositionally biased region" description="Low complexity" evidence="1">
    <location>
        <begin position="922"/>
        <end position="941"/>
    </location>
</feature>
<feature type="compositionally biased region" description="Low complexity" evidence="1">
    <location>
        <begin position="421"/>
        <end position="437"/>
    </location>
</feature>